<dbReference type="RefSeq" id="WP_194698277.1">
    <property type="nucleotide sequence ID" value="NZ_JADKPO010000039.1"/>
</dbReference>
<proteinExistence type="predicted"/>
<comment type="caution">
    <text evidence="1">The sequence shown here is derived from an EMBL/GenBank/DDBJ whole genome shotgun (WGS) entry which is preliminary data.</text>
</comment>
<reference evidence="1" key="1">
    <citation type="submission" date="2020-11" db="EMBL/GenBank/DDBJ databases">
        <title>Nocardioides cynanchi sp. nov., isolated from soil of rhizosphere of Cynanchum wilfordii.</title>
        <authorList>
            <person name="Lee J.-S."/>
            <person name="Suh M.K."/>
            <person name="Kim J.-S."/>
        </authorList>
    </citation>
    <scope>NUCLEOTIDE SEQUENCE</scope>
    <source>
        <strain evidence="1">KCTC 19276</strain>
    </source>
</reference>
<dbReference type="EMBL" id="JADKPO010000039">
    <property type="protein sequence ID" value="MBF4770135.1"/>
    <property type="molecule type" value="Genomic_DNA"/>
</dbReference>
<gene>
    <name evidence="1" type="ORF">ISU10_20365</name>
</gene>
<organism evidence="1 2">
    <name type="scientific">Nocardioides agariphilus</name>
    <dbReference type="NCBI Taxonomy" id="433664"/>
    <lineage>
        <taxon>Bacteria</taxon>
        <taxon>Bacillati</taxon>
        <taxon>Actinomycetota</taxon>
        <taxon>Actinomycetes</taxon>
        <taxon>Propionibacteriales</taxon>
        <taxon>Nocardioidaceae</taxon>
        <taxon>Nocardioides</taxon>
    </lineage>
</organism>
<evidence type="ECO:0000313" key="2">
    <source>
        <dbReference type="Proteomes" id="UP000660668"/>
    </source>
</evidence>
<sequence length="89" mass="9994">MAGPTTLRTFLITDFGDSERWRPLACAVTAYDENDALELVRAVYPPDGDQPPRDSIEELTPEAIQNRIGHFDFGIPVVRGVWFPHLTNP</sequence>
<accession>A0A930VSP4</accession>
<keyword evidence="2" id="KW-1185">Reference proteome</keyword>
<dbReference type="AlphaFoldDB" id="A0A930VSP4"/>
<dbReference type="Proteomes" id="UP000660668">
    <property type="component" value="Unassembled WGS sequence"/>
</dbReference>
<evidence type="ECO:0000313" key="1">
    <source>
        <dbReference type="EMBL" id="MBF4770135.1"/>
    </source>
</evidence>
<protein>
    <submittedName>
        <fullName evidence="1">Uncharacterized protein</fullName>
    </submittedName>
</protein>
<name>A0A930VSP4_9ACTN</name>